<protein>
    <submittedName>
        <fullName evidence="1">Uncharacterized protein</fullName>
    </submittedName>
</protein>
<dbReference type="EMBL" id="BTGU01000098">
    <property type="protein sequence ID" value="GMN60422.1"/>
    <property type="molecule type" value="Genomic_DNA"/>
</dbReference>
<keyword evidence="2" id="KW-1185">Reference proteome</keyword>
<organism evidence="1 2">
    <name type="scientific">Ficus carica</name>
    <name type="common">Common fig</name>
    <dbReference type="NCBI Taxonomy" id="3494"/>
    <lineage>
        <taxon>Eukaryota</taxon>
        <taxon>Viridiplantae</taxon>
        <taxon>Streptophyta</taxon>
        <taxon>Embryophyta</taxon>
        <taxon>Tracheophyta</taxon>
        <taxon>Spermatophyta</taxon>
        <taxon>Magnoliopsida</taxon>
        <taxon>eudicotyledons</taxon>
        <taxon>Gunneridae</taxon>
        <taxon>Pentapetalae</taxon>
        <taxon>rosids</taxon>
        <taxon>fabids</taxon>
        <taxon>Rosales</taxon>
        <taxon>Moraceae</taxon>
        <taxon>Ficeae</taxon>
        <taxon>Ficus</taxon>
    </lineage>
</organism>
<sequence>MIQVFKNDQIKIKFSRIKSSKFPCVVPTYHKSEFGPWFELDWTGCLNHSMATHHGANLQVMLSSRHLVGEARAWLLNIGNTKVPKNTWTNFRALITLRFGPLPGWRAYPNKSMGHYCQRFRDAMLPYIP</sequence>
<evidence type="ECO:0000313" key="1">
    <source>
        <dbReference type="EMBL" id="GMN60422.1"/>
    </source>
</evidence>
<name>A0AA88DRR5_FICCA</name>
<dbReference type="AlphaFoldDB" id="A0AA88DRR5"/>
<evidence type="ECO:0000313" key="2">
    <source>
        <dbReference type="Proteomes" id="UP001187192"/>
    </source>
</evidence>
<comment type="caution">
    <text evidence="1">The sequence shown here is derived from an EMBL/GenBank/DDBJ whole genome shotgun (WGS) entry which is preliminary data.</text>
</comment>
<proteinExistence type="predicted"/>
<reference evidence="1" key="1">
    <citation type="submission" date="2023-07" db="EMBL/GenBank/DDBJ databases">
        <title>draft genome sequence of fig (Ficus carica).</title>
        <authorList>
            <person name="Takahashi T."/>
            <person name="Nishimura K."/>
        </authorList>
    </citation>
    <scope>NUCLEOTIDE SEQUENCE</scope>
</reference>
<dbReference type="Proteomes" id="UP001187192">
    <property type="component" value="Unassembled WGS sequence"/>
</dbReference>
<gene>
    <name evidence="1" type="ORF">TIFTF001_029525</name>
</gene>
<accession>A0AA88DRR5</accession>